<protein>
    <submittedName>
        <fullName evidence="3">Short chain dehydrogenase</fullName>
    </submittedName>
</protein>
<dbReference type="SUPFAM" id="SSF51735">
    <property type="entry name" value="NAD(P)-binding Rossmann-fold domains"/>
    <property type="match status" value="1"/>
</dbReference>
<dbReference type="InterPro" id="IPR036291">
    <property type="entry name" value="NAD(P)-bd_dom_sf"/>
</dbReference>
<comment type="similarity">
    <text evidence="1 2">Belongs to the short-chain dehydrogenases/reductases (SDR) family.</text>
</comment>
<evidence type="ECO:0000256" key="2">
    <source>
        <dbReference type="RuleBase" id="RU000363"/>
    </source>
</evidence>
<sequence>MKILVTGGAKELGRAFSEELGARGHELVITGRDRKALDAVEADLNAAGVRVETHVADLGDPLATPKLIESLDGIDVLVNNGALGGPVGPTWQLDEDEWWHTFEVNLRGTAFATNAAIRRMTRGRIINVISNAGVQRWPYLTAYSVSKAAVIKLTENLAIEVKDRPVAVLCYDPGLLDIGLMRRGIERSADPRNADDPVWPRLSRWAQSLRDQGKFTPVKQSAALLARIAEGEFDDLSGGVITQEHV</sequence>
<dbReference type="AlphaFoldDB" id="A0A1H0RX32"/>
<evidence type="ECO:0000313" key="4">
    <source>
        <dbReference type="Proteomes" id="UP000199691"/>
    </source>
</evidence>
<dbReference type="PANTHER" id="PTHR43943">
    <property type="entry name" value="DEHYDROGENASE/REDUCTASE (SDR FAMILY) MEMBER 4"/>
    <property type="match status" value="1"/>
</dbReference>
<dbReference type="CDD" id="cd05233">
    <property type="entry name" value="SDR_c"/>
    <property type="match status" value="1"/>
</dbReference>
<name>A0A1H0RX32_9PSEU</name>
<gene>
    <name evidence="3" type="ORF">SAMN05421507_10799</name>
</gene>
<accession>A0A1H0RX32</accession>
<keyword evidence="4" id="KW-1185">Reference proteome</keyword>
<dbReference type="STRING" id="641025.SAMN05421507_10799"/>
<evidence type="ECO:0000256" key="1">
    <source>
        <dbReference type="ARBA" id="ARBA00006484"/>
    </source>
</evidence>
<proteinExistence type="inferred from homology"/>
<dbReference type="PRINTS" id="PR00081">
    <property type="entry name" value="GDHRDH"/>
</dbReference>
<dbReference type="Proteomes" id="UP000199691">
    <property type="component" value="Unassembled WGS sequence"/>
</dbReference>
<dbReference type="Pfam" id="PF00106">
    <property type="entry name" value="adh_short"/>
    <property type="match status" value="1"/>
</dbReference>
<dbReference type="InterPro" id="IPR002347">
    <property type="entry name" value="SDR_fam"/>
</dbReference>
<reference evidence="4" key="1">
    <citation type="submission" date="2016-10" db="EMBL/GenBank/DDBJ databases">
        <authorList>
            <person name="Varghese N."/>
            <person name="Submissions S."/>
        </authorList>
    </citation>
    <scope>NUCLEOTIDE SEQUENCE [LARGE SCALE GENOMIC DNA]</scope>
    <source>
        <strain evidence="4">CGMCC 4.6609</strain>
    </source>
</reference>
<dbReference type="PRINTS" id="PR00080">
    <property type="entry name" value="SDRFAMILY"/>
</dbReference>
<dbReference type="PANTHER" id="PTHR43943:SF2">
    <property type="entry name" value="DEHYDROGENASE_REDUCTASE 4"/>
    <property type="match status" value="1"/>
</dbReference>
<evidence type="ECO:0000313" key="3">
    <source>
        <dbReference type="EMBL" id="SDP33498.1"/>
    </source>
</evidence>
<organism evidence="3 4">
    <name type="scientific">Lentzea jiangxiensis</name>
    <dbReference type="NCBI Taxonomy" id="641025"/>
    <lineage>
        <taxon>Bacteria</taxon>
        <taxon>Bacillati</taxon>
        <taxon>Actinomycetota</taxon>
        <taxon>Actinomycetes</taxon>
        <taxon>Pseudonocardiales</taxon>
        <taxon>Pseudonocardiaceae</taxon>
        <taxon>Lentzea</taxon>
    </lineage>
</organism>
<dbReference type="Gene3D" id="3.40.50.720">
    <property type="entry name" value="NAD(P)-binding Rossmann-like Domain"/>
    <property type="match status" value="1"/>
</dbReference>
<dbReference type="EMBL" id="FNIX01000007">
    <property type="protein sequence ID" value="SDP33498.1"/>
    <property type="molecule type" value="Genomic_DNA"/>
</dbReference>